<protein>
    <recommendedName>
        <fullName evidence="6">STAT transcription factor all-alpha domain-containing protein</fullName>
    </recommendedName>
</protein>
<sequence>MLAGGSNGPEDIRAALSQAAKDGQNLWEENRDLQRIQMAIGQLESETKIRSVGNRLANRCKNAASCLTTYEMLIDRRAQLTTRLNNGLQFVAMLQNSLISERLFNWKNQQKLAQVGFPFENRDQCLDEIQKEFEFLAEQNWQLRTFACYQHDFVKRGPQLNDNNAQTCAQNISAIMDQLSKLLCMLVSQSFVVTVQPDPVLKTQHKFGTEVQDAKLLSSGQLSEKDIKTVGSISNDFEKMMMDEKGHMAAKFNNSETHTHRPSKANSKNLMCVDNVPTLNGHCSWVTRLRCTRGNLWQRASAPSGCDIQHVAWQELGEVIRYKFSLFTGARRPLSDSDLNYLYEKFFVSTRKTSNQ</sequence>
<dbReference type="AlphaFoldDB" id="A0AAF3FSA5"/>
<dbReference type="WBParaSite" id="MBELARI_LOCUS8582">
    <property type="protein sequence ID" value="MBELARI_LOCUS8582"/>
    <property type="gene ID" value="MBELARI_LOCUS8582"/>
</dbReference>
<accession>A0AAF3FSA5</accession>
<dbReference type="Gene3D" id="1.20.1050.20">
    <property type="entry name" value="STAT transcription factor, all-alpha domain"/>
    <property type="match status" value="1"/>
</dbReference>
<dbReference type="InterPro" id="IPR001217">
    <property type="entry name" value="STAT"/>
</dbReference>
<proteinExistence type="predicted"/>
<dbReference type="Gene3D" id="1.10.238.10">
    <property type="entry name" value="EF-hand"/>
    <property type="match status" value="1"/>
</dbReference>
<dbReference type="GO" id="GO:0007165">
    <property type="term" value="P:signal transduction"/>
    <property type="evidence" value="ECO:0007669"/>
    <property type="project" value="InterPro"/>
</dbReference>
<evidence type="ECO:0000259" key="3">
    <source>
        <dbReference type="Pfam" id="PF21354"/>
    </source>
</evidence>
<feature type="domain" description="Signal transducer and activator of transcription linker" evidence="3">
    <location>
        <begin position="308"/>
        <end position="354"/>
    </location>
</feature>
<evidence type="ECO:0000259" key="2">
    <source>
        <dbReference type="Pfam" id="PF01017"/>
    </source>
</evidence>
<dbReference type="InterPro" id="IPR015988">
    <property type="entry name" value="STAT_TF_CC"/>
</dbReference>
<dbReference type="InterPro" id="IPR048988">
    <property type="entry name" value="STAT_linker"/>
</dbReference>
<organism evidence="4 5">
    <name type="scientific">Mesorhabditis belari</name>
    <dbReference type="NCBI Taxonomy" id="2138241"/>
    <lineage>
        <taxon>Eukaryota</taxon>
        <taxon>Metazoa</taxon>
        <taxon>Ecdysozoa</taxon>
        <taxon>Nematoda</taxon>
        <taxon>Chromadorea</taxon>
        <taxon>Rhabditida</taxon>
        <taxon>Rhabditina</taxon>
        <taxon>Rhabditomorpha</taxon>
        <taxon>Rhabditoidea</taxon>
        <taxon>Rhabditidae</taxon>
        <taxon>Mesorhabditinae</taxon>
        <taxon>Mesorhabditis</taxon>
    </lineage>
</organism>
<reference evidence="5" key="1">
    <citation type="submission" date="2024-02" db="UniProtKB">
        <authorList>
            <consortium name="WormBaseParasite"/>
        </authorList>
    </citation>
    <scope>IDENTIFICATION</scope>
</reference>
<keyword evidence="4" id="KW-1185">Reference proteome</keyword>
<dbReference type="Proteomes" id="UP000887575">
    <property type="component" value="Unassembled WGS sequence"/>
</dbReference>
<name>A0AAF3FSA5_9BILA</name>
<dbReference type="SUPFAM" id="SSF49417">
    <property type="entry name" value="p53-like transcription factors"/>
    <property type="match status" value="1"/>
</dbReference>
<evidence type="ECO:0000256" key="1">
    <source>
        <dbReference type="ARBA" id="ARBA00022999"/>
    </source>
</evidence>
<feature type="domain" description="STAT transcription factor all-alpha" evidence="2">
    <location>
        <begin position="29"/>
        <end position="171"/>
    </location>
</feature>
<evidence type="ECO:0008006" key="6">
    <source>
        <dbReference type="Google" id="ProtNLM"/>
    </source>
</evidence>
<dbReference type="Pfam" id="PF21354">
    <property type="entry name" value="STAT_linker"/>
    <property type="match status" value="1"/>
</dbReference>
<evidence type="ECO:0000313" key="5">
    <source>
        <dbReference type="WBParaSite" id="MBELARI_LOCUS8582"/>
    </source>
</evidence>
<dbReference type="InterPro" id="IPR008967">
    <property type="entry name" value="p53-like_TF_DNA-bd_sf"/>
</dbReference>
<keyword evidence="1" id="KW-0727">SH2 domain</keyword>
<dbReference type="PANTHER" id="PTHR11801">
    <property type="entry name" value="SIGNAL TRANSDUCER AND ACTIVATOR OF TRANSCRIPTION"/>
    <property type="match status" value="1"/>
</dbReference>
<dbReference type="GO" id="GO:0003700">
    <property type="term" value="F:DNA-binding transcription factor activity"/>
    <property type="evidence" value="ECO:0007669"/>
    <property type="project" value="InterPro"/>
</dbReference>
<dbReference type="InterPro" id="IPR013800">
    <property type="entry name" value="STAT_TF_alpha"/>
</dbReference>
<dbReference type="SUPFAM" id="SSF47655">
    <property type="entry name" value="STAT"/>
    <property type="match status" value="1"/>
</dbReference>
<dbReference type="Pfam" id="PF01017">
    <property type="entry name" value="STAT_alpha"/>
    <property type="match status" value="1"/>
</dbReference>
<evidence type="ECO:0000313" key="4">
    <source>
        <dbReference type="Proteomes" id="UP000887575"/>
    </source>
</evidence>